<protein>
    <submittedName>
        <fullName evidence="2">Uncharacterized protein</fullName>
    </submittedName>
</protein>
<gene>
    <name evidence="2" type="ORF">PISMIDRAFT_18211</name>
</gene>
<evidence type="ECO:0000313" key="2">
    <source>
        <dbReference type="EMBL" id="KIK13115.1"/>
    </source>
</evidence>
<reference evidence="3" key="2">
    <citation type="submission" date="2015-01" db="EMBL/GenBank/DDBJ databases">
        <title>Evolutionary Origins and Diversification of the Mycorrhizal Mutualists.</title>
        <authorList>
            <consortium name="DOE Joint Genome Institute"/>
            <consortium name="Mycorrhizal Genomics Consortium"/>
            <person name="Kohler A."/>
            <person name="Kuo A."/>
            <person name="Nagy L.G."/>
            <person name="Floudas D."/>
            <person name="Copeland A."/>
            <person name="Barry K.W."/>
            <person name="Cichocki N."/>
            <person name="Veneault-Fourrey C."/>
            <person name="LaButti K."/>
            <person name="Lindquist E.A."/>
            <person name="Lipzen A."/>
            <person name="Lundell T."/>
            <person name="Morin E."/>
            <person name="Murat C."/>
            <person name="Riley R."/>
            <person name="Ohm R."/>
            <person name="Sun H."/>
            <person name="Tunlid A."/>
            <person name="Henrissat B."/>
            <person name="Grigoriev I.V."/>
            <person name="Hibbett D.S."/>
            <person name="Martin F."/>
        </authorList>
    </citation>
    <scope>NUCLEOTIDE SEQUENCE [LARGE SCALE GENOMIC DNA]</scope>
    <source>
        <strain evidence="3">441</strain>
    </source>
</reference>
<feature type="region of interest" description="Disordered" evidence="1">
    <location>
        <begin position="78"/>
        <end position="111"/>
    </location>
</feature>
<name>A0A0C9XLC5_9AGAM</name>
<dbReference type="HOGENOM" id="CLU_2159410_0_0_1"/>
<dbReference type="Proteomes" id="UP000054018">
    <property type="component" value="Unassembled WGS sequence"/>
</dbReference>
<evidence type="ECO:0000313" key="3">
    <source>
        <dbReference type="Proteomes" id="UP000054018"/>
    </source>
</evidence>
<evidence type="ECO:0000256" key="1">
    <source>
        <dbReference type="SAM" id="MobiDB-lite"/>
    </source>
</evidence>
<reference evidence="2 3" key="1">
    <citation type="submission" date="2014-04" db="EMBL/GenBank/DDBJ databases">
        <authorList>
            <consortium name="DOE Joint Genome Institute"/>
            <person name="Kuo A."/>
            <person name="Kohler A."/>
            <person name="Costa M.D."/>
            <person name="Nagy L.G."/>
            <person name="Floudas D."/>
            <person name="Copeland A."/>
            <person name="Barry K.W."/>
            <person name="Cichocki N."/>
            <person name="Veneault-Fourrey C."/>
            <person name="LaButti K."/>
            <person name="Lindquist E.A."/>
            <person name="Lipzen A."/>
            <person name="Lundell T."/>
            <person name="Morin E."/>
            <person name="Murat C."/>
            <person name="Sun H."/>
            <person name="Tunlid A."/>
            <person name="Henrissat B."/>
            <person name="Grigoriev I.V."/>
            <person name="Hibbett D.S."/>
            <person name="Martin F."/>
            <person name="Nordberg H.P."/>
            <person name="Cantor M.N."/>
            <person name="Hua S.X."/>
        </authorList>
    </citation>
    <scope>NUCLEOTIDE SEQUENCE [LARGE SCALE GENOMIC DNA]</scope>
    <source>
        <strain evidence="2 3">441</strain>
    </source>
</reference>
<organism evidence="2 3">
    <name type="scientific">Pisolithus microcarpus 441</name>
    <dbReference type="NCBI Taxonomy" id="765257"/>
    <lineage>
        <taxon>Eukaryota</taxon>
        <taxon>Fungi</taxon>
        <taxon>Dikarya</taxon>
        <taxon>Basidiomycota</taxon>
        <taxon>Agaricomycotina</taxon>
        <taxon>Agaricomycetes</taxon>
        <taxon>Agaricomycetidae</taxon>
        <taxon>Boletales</taxon>
        <taxon>Sclerodermatineae</taxon>
        <taxon>Pisolithaceae</taxon>
        <taxon>Pisolithus</taxon>
    </lineage>
</organism>
<dbReference type="OrthoDB" id="2680995at2759"/>
<sequence>MFKAHFAPPALPKFVTSYFASHPPAWTWTVRGSPNKGKSYQVPTIPIVCKGDALRAVQWIVAVFHSFKAHLNPLAVDPETEQPLHTPLQPAEVSLPSSQASPNHLPSPPRP</sequence>
<feature type="compositionally biased region" description="Polar residues" evidence="1">
    <location>
        <begin position="95"/>
        <end position="104"/>
    </location>
</feature>
<keyword evidence="3" id="KW-1185">Reference proteome</keyword>
<dbReference type="EMBL" id="KN834019">
    <property type="protein sequence ID" value="KIK13115.1"/>
    <property type="molecule type" value="Genomic_DNA"/>
</dbReference>
<proteinExistence type="predicted"/>
<dbReference type="AlphaFoldDB" id="A0A0C9XLC5"/>
<accession>A0A0C9XLC5</accession>